<dbReference type="PaxDb" id="589924-Ferp_1841"/>
<dbReference type="GO" id="GO:0003723">
    <property type="term" value="F:RNA binding"/>
    <property type="evidence" value="ECO:0007669"/>
    <property type="project" value="InterPro"/>
</dbReference>
<dbReference type="RefSeq" id="WP_012966323.1">
    <property type="nucleotide sequence ID" value="NC_013849.1"/>
</dbReference>
<reference evidence="2 3" key="2">
    <citation type="journal article" date="2011" name="Stand. Genomic Sci.">
        <title>Complete genome sequence of Ferroglobus placidus AEDII12DO.</title>
        <authorList>
            <person name="Anderson I."/>
            <person name="Risso C."/>
            <person name="Holmes D."/>
            <person name="Lucas S."/>
            <person name="Copeland A."/>
            <person name="Lapidus A."/>
            <person name="Cheng J.F."/>
            <person name="Bruce D."/>
            <person name="Goodwin L."/>
            <person name="Pitluck S."/>
            <person name="Saunders E."/>
            <person name="Brettin T."/>
            <person name="Detter J.C."/>
            <person name="Han C."/>
            <person name="Tapia R."/>
            <person name="Larimer F."/>
            <person name="Land M."/>
            <person name="Hauser L."/>
            <person name="Woyke T."/>
            <person name="Lovley D."/>
            <person name="Kyrpides N."/>
            <person name="Ivanova N."/>
        </authorList>
    </citation>
    <scope>NUCLEOTIDE SEQUENCE [LARGE SCALE GENOMIC DNA]</scope>
    <source>
        <strain evidence="3">DSM 10642 / AEDII12DO</strain>
    </source>
</reference>
<dbReference type="GO" id="GO:0001731">
    <property type="term" value="P:formation of translation preinitiation complex"/>
    <property type="evidence" value="ECO:0007669"/>
    <property type="project" value="TreeGrafter"/>
</dbReference>
<dbReference type="AlphaFoldDB" id="D3RZS1"/>
<protein>
    <submittedName>
        <fullName evidence="2">PUA domain containing protein</fullName>
    </submittedName>
</protein>
<proteinExistence type="predicted"/>
<evidence type="ECO:0000259" key="1">
    <source>
        <dbReference type="SMART" id="SM00359"/>
    </source>
</evidence>
<evidence type="ECO:0000313" key="2">
    <source>
        <dbReference type="EMBL" id="ADC65984.1"/>
    </source>
</evidence>
<name>D3RZS1_FERPA</name>
<dbReference type="PANTHER" id="PTHR22798:SF0">
    <property type="entry name" value="MALIGNANT T-CELL-AMPLIFIED SEQUENCE 1"/>
    <property type="match status" value="1"/>
</dbReference>
<dbReference type="SUPFAM" id="SSF88697">
    <property type="entry name" value="PUA domain-like"/>
    <property type="match status" value="1"/>
</dbReference>
<dbReference type="InterPro" id="IPR022430">
    <property type="entry name" value="CHP03684"/>
</dbReference>
<dbReference type="InterPro" id="IPR015266">
    <property type="entry name" value="DUF1947"/>
</dbReference>
<gene>
    <name evidence="2" type="ordered locus">Ferp_1841</name>
</gene>
<dbReference type="GeneID" id="8779370"/>
<accession>D3RZS1</accession>
<dbReference type="PIRSF" id="PIRSF005067">
    <property type="entry name" value="Tma_RNA-bind_prd"/>
    <property type="match status" value="1"/>
</dbReference>
<dbReference type="NCBIfam" id="TIGR03684">
    <property type="entry name" value="arCOG00985"/>
    <property type="match status" value="1"/>
</dbReference>
<dbReference type="KEGG" id="fpl:Ferp_1841"/>
<dbReference type="InterPro" id="IPR015947">
    <property type="entry name" value="PUA-like_sf"/>
</dbReference>
<keyword evidence="3" id="KW-1185">Reference proteome</keyword>
<dbReference type="Gene3D" id="3.10.450.120">
    <property type="entry name" value="Pre-PUA domain, domain 1"/>
    <property type="match status" value="1"/>
</dbReference>
<dbReference type="HOGENOM" id="CLU_090468_1_1_2"/>
<sequence length="156" mass="17390">MKRKMLRKKEAKKVLEEIKLRAGVELEGNVEVVEFGKTNAILINGEFLAIEHDGKYYLSVLGVMKFKPERGRVVVDSGATNFIINGADVMKPGIVEADKEIKEGDFCYVVVEEKYTPLAVGIALCSGAEMLGERGKAVKNVHHINDKLWKELVVKM</sequence>
<feature type="domain" description="PUA" evidence="1">
    <location>
        <begin position="71"/>
        <end position="145"/>
    </location>
</feature>
<dbReference type="OrthoDB" id="27972at2157"/>
<dbReference type="InterPro" id="IPR036974">
    <property type="entry name" value="PUA_sf"/>
</dbReference>
<evidence type="ECO:0000313" key="3">
    <source>
        <dbReference type="Proteomes" id="UP000002613"/>
    </source>
</evidence>
<dbReference type="eggNOG" id="arCOG00985">
    <property type="taxonomic scope" value="Archaea"/>
</dbReference>
<dbReference type="InterPro" id="IPR002478">
    <property type="entry name" value="PUA"/>
</dbReference>
<dbReference type="EMBL" id="CP001899">
    <property type="protein sequence ID" value="ADC65984.1"/>
    <property type="molecule type" value="Genomic_DNA"/>
</dbReference>
<dbReference type="InterPro" id="IPR016437">
    <property type="entry name" value="MCT-1/Tma20"/>
</dbReference>
<dbReference type="Gene3D" id="2.30.130.10">
    <property type="entry name" value="PUA domain"/>
    <property type="match status" value="1"/>
</dbReference>
<dbReference type="SMART" id="SM00359">
    <property type="entry name" value="PUA"/>
    <property type="match status" value="1"/>
</dbReference>
<dbReference type="PROSITE" id="PS50890">
    <property type="entry name" value="PUA"/>
    <property type="match status" value="1"/>
</dbReference>
<reference evidence="3" key="1">
    <citation type="submission" date="2010-02" db="EMBL/GenBank/DDBJ databases">
        <title>Complete sequence of Ferroglobus placidus DSM 10642.</title>
        <authorList>
            <consortium name="US DOE Joint Genome Institute"/>
            <person name="Lucas S."/>
            <person name="Copeland A."/>
            <person name="Lapidus A."/>
            <person name="Cheng J.-F."/>
            <person name="Bruce D."/>
            <person name="Goodwin L."/>
            <person name="Pitluck S."/>
            <person name="Saunders E."/>
            <person name="Brettin T."/>
            <person name="Detter J.C."/>
            <person name="Han C."/>
            <person name="Tapia R."/>
            <person name="Larimer F."/>
            <person name="Land M."/>
            <person name="Hauser L."/>
            <person name="Kyrpides N."/>
            <person name="Ivanova N."/>
            <person name="Holmes D."/>
            <person name="Lovley D."/>
            <person name="Kyrpides N."/>
            <person name="Anderson I.J."/>
            <person name="Woyke T."/>
        </authorList>
    </citation>
    <scope>NUCLEOTIDE SEQUENCE [LARGE SCALE GENOMIC DNA]</scope>
    <source>
        <strain evidence="3">DSM 10642 / AEDII12DO</strain>
    </source>
</reference>
<dbReference type="PANTHER" id="PTHR22798">
    <property type="entry name" value="MCT-1 PROTEIN"/>
    <property type="match status" value="1"/>
</dbReference>
<dbReference type="NCBIfam" id="TIGR00451">
    <property type="entry name" value="unchar_dom_2"/>
    <property type="match status" value="1"/>
</dbReference>
<dbReference type="Pfam" id="PF09183">
    <property type="entry name" value="DUF1947"/>
    <property type="match status" value="1"/>
</dbReference>
<dbReference type="Proteomes" id="UP000002613">
    <property type="component" value="Chromosome"/>
</dbReference>
<dbReference type="InterPro" id="IPR004521">
    <property type="entry name" value="Uncharacterised_CHP00451"/>
</dbReference>
<dbReference type="STRING" id="589924.Ferp_1841"/>
<organism evidence="2 3">
    <name type="scientific">Ferroglobus placidus (strain DSM 10642 / AEDII12DO)</name>
    <dbReference type="NCBI Taxonomy" id="589924"/>
    <lineage>
        <taxon>Archaea</taxon>
        <taxon>Methanobacteriati</taxon>
        <taxon>Methanobacteriota</taxon>
        <taxon>Archaeoglobi</taxon>
        <taxon>Archaeoglobales</taxon>
        <taxon>Archaeoglobaceae</taxon>
        <taxon>Ferroglobus</taxon>
    </lineage>
</organism>
<dbReference type="Pfam" id="PF01472">
    <property type="entry name" value="PUA"/>
    <property type="match status" value="1"/>
</dbReference>
<dbReference type="CDD" id="cd21154">
    <property type="entry name" value="PUA_MJ1432-like"/>
    <property type="match status" value="1"/>
</dbReference>